<dbReference type="EMBL" id="BRXS01000012">
    <property type="protein sequence ID" value="GLC28542.1"/>
    <property type="molecule type" value="Genomic_DNA"/>
</dbReference>
<organism evidence="2 3">
    <name type="scientific">Roseisolibacter agri</name>
    <dbReference type="NCBI Taxonomy" id="2014610"/>
    <lineage>
        <taxon>Bacteria</taxon>
        <taxon>Pseudomonadati</taxon>
        <taxon>Gemmatimonadota</taxon>
        <taxon>Gemmatimonadia</taxon>
        <taxon>Gemmatimonadales</taxon>
        <taxon>Gemmatimonadaceae</taxon>
        <taxon>Roseisolibacter</taxon>
    </lineage>
</organism>
<protein>
    <recommendedName>
        <fullName evidence="1">Antitoxin Xre/MbcA/ParS-like toxin-binding domain-containing protein</fullName>
    </recommendedName>
</protein>
<gene>
    <name evidence="2" type="ORF">rosag_50550</name>
</gene>
<keyword evidence="3" id="KW-1185">Reference proteome</keyword>
<comment type="caution">
    <text evidence="2">The sequence shown here is derived from an EMBL/GenBank/DDBJ whole genome shotgun (WGS) entry which is preliminary data.</text>
</comment>
<reference evidence="2" key="1">
    <citation type="submission" date="2022-08" db="EMBL/GenBank/DDBJ databases">
        <title>Draft genome sequencing of Roseisolibacter agri AW1220.</title>
        <authorList>
            <person name="Tobiishi Y."/>
            <person name="Tonouchi A."/>
        </authorList>
    </citation>
    <scope>NUCLEOTIDE SEQUENCE</scope>
    <source>
        <strain evidence="2">AW1220</strain>
    </source>
</reference>
<proteinExistence type="predicted"/>
<dbReference type="AlphaFoldDB" id="A0AA37V4Z6"/>
<name>A0AA37V4Z6_9BACT</name>
<evidence type="ECO:0000313" key="3">
    <source>
        <dbReference type="Proteomes" id="UP001161325"/>
    </source>
</evidence>
<feature type="domain" description="Antitoxin Xre/MbcA/ParS-like toxin-binding" evidence="1">
    <location>
        <begin position="56"/>
        <end position="96"/>
    </location>
</feature>
<accession>A0AA37V4Z6</accession>
<evidence type="ECO:0000313" key="2">
    <source>
        <dbReference type="EMBL" id="GLC28542.1"/>
    </source>
</evidence>
<dbReference type="Pfam" id="PF09722">
    <property type="entry name" value="Xre_MbcA_ParS_C"/>
    <property type="match status" value="1"/>
</dbReference>
<sequence>MTRLELEQWLCGDRTRLPTAAEIAALLGLAPYTARGVPLASVVRRVARGWFAVVVLRDVFGDDRDVRRWLRTPRAELGGRCGLDLLWAGETRAVEELAMREWHQPSGSSVASWPVMQLAPLETREMPRVRRQA</sequence>
<dbReference type="InterPro" id="IPR024467">
    <property type="entry name" value="Xre/MbcA/ParS-like_toxin-bd"/>
</dbReference>
<evidence type="ECO:0000259" key="1">
    <source>
        <dbReference type="Pfam" id="PF09722"/>
    </source>
</evidence>
<dbReference type="RefSeq" id="WP_284352938.1">
    <property type="nucleotide sequence ID" value="NZ_BRXS01000012.1"/>
</dbReference>
<dbReference type="Proteomes" id="UP001161325">
    <property type="component" value="Unassembled WGS sequence"/>
</dbReference>